<dbReference type="GO" id="GO:0004984">
    <property type="term" value="F:olfactory receptor activity"/>
    <property type="evidence" value="ECO:0007669"/>
    <property type="project" value="InterPro"/>
</dbReference>
<keyword evidence="9 10" id="KW-0807">Transducer</keyword>
<dbReference type="GO" id="GO:0007165">
    <property type="term" value="P:signal transduction"/>
    <property type="evidence" value="ECO:0007669"/>
    <property type="project" value="UniProtKB-KW"/>
</dbReference>
<dbReference type="OrthoDB" id="7845758at2759"/>
<evidence type="ECO:0000256" key="7">
    <source>
        <dbReference type="ARBA" id="ARBA00023136"/>
    </source>
</evidence>
<dbReference type="Pfam" id="PF02949">
    <property type="entry name" value="7tm_6"/>
    <property type="match status" value="1"/>
</dbReference>
<feature type="transmembrane region" description="Helical" evidence="10">
    <location>
        <begin position="37"/>
        <end position="56"/>
    </location>
</feature>
<dbReference type="AlphaFoldDB" id="A0A1I8PQ04"/>
<proteinExistence type="inferred from homology"/>
<sequence length="404" mass="47111">MEFHRPLLANGKIAPLSWEIRLFFLNVNWPIKEHAKLFMRVYHQAMLVLGFLFFCYTNEAEMHYLVNHIDDIGLALEGLATYLILVEAHLRIYNKGFYQASFKNFLDEFYQNIYMEEYLDKETYRDIQRKLLPTKMCSYSYILTVVTYFLVPVMGFFQHSNLVPFKTIFHYDLGIWYFYVPTLLVTLWIGVAVVSHLSAESNLVATVILHLNARYLHLQQELKELQCKLSSDMKISTDRVLGEYRLAFIDIIKRNVQYNEFAQKFQKQYSFCIFVMMAFSATLLCVLGFKAATLGMTTKNITFITWILGKIVELLVFGTLGSTLIETTNNMSSCYYMANWEDIILKSSHTLDNIKLMKLITLAIELNQKPFYLTGYNYFNVSLATVIAILQGAGSYFTFLYAFR</sequence>
<dbReference type="EnsemblMetazoa" id="SCAU010048-RA">
    <property type="protein sequence ID" value="SCAU010048-PA"/>
    <property type="gene ID" value="SCAU010048"/>
</dbReference>
<evidence type="ECO:0000256" key="6">
    <source>
        <dbReference type="ARBA" id="ARBA00022989"/>
    </source>
</evidence>
<evidence type="ECO:0000313" key="12">
    <source>
        <dbReference type="Proteomes" id="UP000095300"/>
    </source>
</evidence>
<keyword evidence="5 10" id="KW-0552">Olfaction</keyword>
<keyword evidence="7 10" id="KW-0472">Membrane</keyword>
<dbReference type="PANTHER" id="PTHR21137:SF35">
    <property type="entry name" value="ODORANT RECEPTOR 19A-RELATED"/>
    <property type="match status" value="1"/>
</dbReference>
<protein>
    <recommendedName>
        <fullName evidence="10">Odorant receptor</fullName>
    </recommendedName>
</protein>
<keyword evidence="3 10" id="KW-0716">Sensory transduction</keyword>
<name>A0A1I8PQ04_STOCA</name>
<evidence type="ECO:0000256" key="5">
    <source>
        <dbReference type="ARBA" id="ARBA00022725"/>
    </source>
</evidence>
<evidence type="ECO:0000256" key="4">
    <source>
        <dbReference type="ARBA" id="ARBA00022692"/>
    </source>
</evidence>
<dbReference type="InterPro" id="IPR004117">
    <property type="entry name" value="7tm6_olfct_rcpt"/>
</dbReference>
<evidence type="ECO:0000256" key="9">
    <source>
        <dbReference type="ARBA" id="ARBA00023224"/>
    </source>
</evidence>
<evidence type="ECO:0000256" key="3">
    <source>
        <dbReference type="ARBA" id="ARBA00022606"/>
    </source>
</evidence>
<keyword evidence="12" id="KW-1185">Reference proteome</keyword>
<dbReference type="VEuPathDB" id="VectorBase:SCAU010048"/>
<evidence type="ECO:0000256" key="2">
    <source>
        <dbReference type="ARBA" id="ARBA00022475"/>
    </source>
</evidence>
<accession>A0A1I8PQ04</accession>
<dbReference type="Proteomes" id="UP000095300">
    <property type="component" value="Unassembled WGS sequence"/>
</dbReference>
<keyword evidence="4 10" id="KW-0812">Transmembrane</keyword>
<evidence type="ECO:0000313" key="11">
    <source>
        <dbReference type="EnsemblMetazoa" id="SCAU010048-PA"/>
    </source>
</evidence>
<gene>
    <name evidence="11" type="primary">106083166</name>
</gene>
<dbReference type="GO" id="GO:0005886">
    <property type="term" value="C:plasma membrane"/>
    <property type="evidence" value="ECO:0007669"/>
    <property type="project" value="UniProtKB-SubCell"/>
</dbReference>
<reference evidence="11" key="1">
    <citation type="submission" date="2020-05" db="UniProtKB">
        <authorList>
            <consortium name="EnsemblMetazoa"/>
        </authorList>
    </citation>
    <scope>IDENTIFICATION</scope>
    <source>
        <strain evidence="11">USDA</strain>
    </source>
</reference>
<dbReference type="GO" id="GO:0005549">
    <property type="term" value="F:odorant binding"/>
    <property type="evidence" value="ECO:0007669"/>
    <property type="project" value="InterPro"/>
</dbReference>
<comment type="similarity">
    <text evidence="10">Belongs to the insect chemoreceptor superfamily. Heteromeric odorant receptor channel (TC 1.A.69) family.</text>
</comment>
<dbReference type="PANTHER" id="PTHR21137">
    <property type="entry name" value="ODORANT RECEPTOR"/>
    <property type="match status" value="1"/>
</dbReference>
<comment type="subcellular location">
    <subcellularLocation>
        <location evidence="1 10">Cell membrane</location>
        <topology evidence="1 10">Multi-pass membrane protein</topology>
    </subcellularLocation>
</comment>
<feature type="transmembrane region" description="Helical" evidence="10">
    <location>
        <begin position="138"/>
        <end position="156"/>
    </location>
</feature>
<comment type="caution">
    <text evidence="10">Lacks conserved residue(s) required for the propagation of feature annotation.</text>
</comment>
<keyword evidence="6 10" id="KW-1133">Transmembrane helix</keyword>
<feature type="transmembrane region" description="Helical" evidence="10">
    <location>
        <begin position="269"/>
        <end position="289"/>
    </location>
</feature>
<dbReference type="KEGG" id="scac:106083166"/>
<evidence type="ECO:0000256" key="10">
    <source>
        <dbReference type="RuleBase" id="RU351113"/>
    </source>
</evidence>
<feature type="transmembrane region" description="Helical" evidence="10">
    <location>
        <begin position="176"/>
        <end position="194"/>
    </location>
</feature>
<feature type="transmembrane region" description="Helical" evidence="10">
    <location>
        <begin position="301"/>
        <end position="325"/>
    </location>
</feature>
<organism evidence="11 12">
    <name type="scientific">Stomoxys calcitrans</name>
    <name type="common">Stable fly</name>
    <name type="synonym">Conops calcitrans</name>
    <dbReference type="NCBI Taxonomy" id="35570"/>
    <lineage>
        <taxon>Eukaryota</taxon>
        <taxon>Metazoa</taxon>
        <taxon>Ecdysozoa</taxon>
        <taxon>Arthropoda</taxon>
        <taxon>Hexapoda</taxon>
        <taxon>Insecta</taxon>
        <taxon>Pterygota</taxon>
        <taxon>Neoptera</taxon>
        <taxon>Endopterygota</taxon>
        <taxon>Diptera</taxon>
        <taxon>Brachycera</taxon>
        <taxon>Muscomorpha</taxon>
        <taxon>Muscoidea</taxon>
        <taxon>Muscidae</taxon>
        <taxon>Stomoxys</taxon>
    </lineage>
</organism>
<keyword evidence="2" id="KW-1003">Cell membrane</keyword>
<evidence type="ECO:0000256" key="8">
    <source>
        <dbReference type="ARBA" id="ARBA00023170"/>
    </source>
</evidence>
<keyword evidence="8 10" id="KW-0675">Receptor</keyword>
<feature type="transmembrane region" description="Helical" evidence="10">
    <location>
        <begin position="378"/>
        <end position="403"/>
    </location>
</feature>
<evidence type="ECO:0000256" key="1">
    <source>
        <dbReference type="ARBA" id="ARBA00004651"/>
    </source>
</evidence>